<dbReference type="InterPro" id="IPR006439">
    <property type="entry name" value="HAD-SF_hydro_IA"/>
</dbReference>
<keyword evidence="1" id="KW-0378">Hydrolase</keyword>
<sequence>MTDKKIKNLLFDFGGVLIDLDRQRCIDQFKKLGMPEIEELLNVYHQQAFFLQLEKGEISSAEFCDQIRRMLSKQVTDEQINIAWNSFLLDIPSYKLDLLMQLREKYTVYLLSNTNEIHWKWSLQNVFPYQTFNVENYFEKIYLSYEMKLVKPDPAIFTAVLEDAGIEAEETLFIDDSELNCQTAQQMGFTTYTPKAGEDWSHLFK</sequence>
<dbReference type="InterPro" id="IPR023198">
    <property type="entry name" value="PGP-like_dom2"/>
</dbReference>
<dbReference type="SFLD" id="SFLDG01129">
    <property type="entry name" value="C1.5:_HAD__Beta-PGM__Phosphata"/>
    <property type="match status" value="1"/>
</dbReference>
<gene>
    <name evidence="1" type="ORF">GGR06_003842</name>
</gene>
<accession>A0A840D330</accession>
<dbReference type="SUPFAM" id="SSF56784">
    <property type="entry name" value="HAD-like"/>
    <property type="match status" value="1"/>
</dbReference>
<reference evidence="1" key="1">
    <citation type="submission" date="2020-08" db="EMBL/GenBank/DDBJ databases">
        <title>Genomic Encyclopedia of Type Strains, Phase IV (KMG-IV): sequencing the most valuable type-strain genomes for metagenomic binning, comparative biology and taxonomic classification.</title>
        <authorList>
            <person name="Goeker M."/>
        </authorList>
    </citation>
    <scope>NUCLEOTIDE SEQUENCE [LARGE SCALE GENOMIC DNA]</scope>
    <source>
        <strain evidence="1">DSM 105720</strain>
    </source>
</reference>
<dbReference type="AlphaFoldDB" id="A0A840D330"/>
<dbReference type="Pfam" id="PF00702">
    <property type="entry name" value="Hydrolase"/>
    <property type="match status" value="1"/>
</dbReference>
<dbReference type="SFLD" id="SFLDS00003">
    <property type="entry name" value="Haloacid_Dehalogenase"/>
    <property type="match status" value="1"/>
</dbReference>
<name>A0A840D330_9BACE</name>
<organism evidence="1 2">
    <name type="scientific">Bacteroides reticulotermitis</name>
    <dbReference type="NCBI Taxonomy" id="1133319"/>
    <lineage>
        <taxon>Bacteria</taxon>
        <taxon>Pseudomonadati</taxon>
        <taxon>Bacteroidota</taxon>
        <taxon>Bacteroidia</taxon>
        <taxon>Bacteroidales</taxon>
        <taxon>Bacteroidaceae</taxon>
        <taxon>Bacteroides</taxon>
    </lineage>
</organism>
<dbReference type="PRINTS" id="PR00413">
    <property type="entry name" value="HADHALOGNASE"/>
</dbReference>
<dbReference type="InterPro" id="IPR023214">
    <property type="entry name" value="HAD_sf"/>
</dbReference>
<dbReference type="GO" id="GO:0016787">
    <property type="term" value="F:hydrolase activity"/>
    <property type="evidence" value="ECO:0007669"/>
    <property type="project" value="UniProtKB-KW"/>
</dbReference>
<comment type="caution">
    <text evidence="1">The sequence shown here is derived from an EMBL/GenBank/DDBJ whole genome shotgun (WGS) entry which is preliminary data.</text>
</comment>
<dbReference type="PANTHER" id="PTHR43611:SF3">
    <property type="entry name" value="FLAVIN MONONUCLEOTIDE HYDROLASE 1, CHLOROPLATIC"/>
    <property type="match status" value="1"/>
</dbReference>
<dbReference type="InterPro" id="IPR036412">
    <property type="entry name" value="HAD-like_sf"/>
</dbReference>
<proteinExistence type="predicted"/>
<dbReference type="PANTHER" id="PTHR43611">
    <property type="entry name" value="ALPHA-D-GLUCOSE 1-PHOSPHATE PHOSPHATASE"/>
    <property type="match status" value="1"/>
</dbReference>
<protein>
    <submittedName>
        <fullName evidence="1">Hydrolase of the HAD superfamily</fullName>
    </submittedName>
</protein>
<dbReference type="RefSeq" id="WP_044164591.1">
    <property type="nucleotide sequence ID" value="NZ_JACIER010000021.1"/>
</dbReference>
<keyword evidence="2" id="KW-1185">Reference proteome</keyword>
<dbReference type="Gene3D" id="3.40.50.1000">
    <property type="entry name" value="HAD superfamily/HAD-like"/>
    <property type="match status" value="1"/>
</dbReference>
<dbReference type="EMBL" id="JACIER010000021">
    <property type="protein sequence ID" value="MBB4046016.1"/>
    <property type="molecule type" value="Genomic_DNA"/>
</dbReference>
<dbReference type="Proteomes" id="UP000560658">
    <property type="component" value="Unassembled WGS sequence"/>
</dbReference>
<dbReference type="CDD" id="cd02603">
    <property type="entry name" value="HAD_sEH-N_like"/>
    <property type="match status" value="1"/>
</dbReference>
<evidence type="ECO:0000313" key="1">
    <source>
        <dbReference type="EMBL" id="MBB4046016.1"/>
    </source>
</evidence>
<evidence type="ECO:0000313" key="2">
    <source>
        <dbReference type="Proteomes" id="UP000560658"/>
    </source>
</evidence>
<dbReference type="NCBIfam" id="TIGR01509">
    <property type="entry name" value="HAD-SF-IA-v3"/>
    <property type="match status" value="1"/>
</dbReference>
<dbReference type="Gene3D" id="1.10.150.240">
    <property type="entry name" value="Putative phosphatase, domain 2"/>
    <property type="match status" value="1"/>
</dbReference>